<accession>A0ABU7FPQ6</accession>
<evidence type="ECO:0000256" key="2">
    <source>
        <dbReference type="SAM" id="Phobius"/>
    </source>
</evidence>
<dbReference type="Proteomes" id="UP001333996">
    <property type="component" value="Unassembled WGS sequence"/>
</dbReference>
<evidence type="ECO:0000313" key="4">
    <source>
        <dbReference type="Proteomes" id="UP001333996"/>
    </source>
</evidence>
<feature type="transmembrane region" description="Helical" evidence="2">
    <location>
        <begin position="6"/>
        <end position="23"/>
    </location>
</feature>
<keyword evidence="2" id="KW-0472">Membrane</keyword>
<reference evidence="3" key="1">
    <citation type="submission" date="2024-01" db="EMBL/GenBank/DDBJ databases">
        <title>First draft genome sequence data of TA4-1, the type strain of Gram-positive actinobacterium Streptomyces chiangmaiensis.</title>
        <authorList>
            <person name="Yasawong M."/>
            <person name="Nantapong N."/>
        </authorList>
    </citation>
    <scope>NUCLEOTIDE SEQUENCE</scope>
    <source>
        <strain evidence="3">TA4-1</strain>
    </source>
</reference>
<organism evidence="3 4">
    <name type="scientific">Streptomyces chiangmaiensis</name>
    <dbReference type="NCBI Taxonomy" id="766497"/>
    <lineage>
        <taxon>Bacteria</taxon>
        <taxon>Bacillati</taxon>
        <taxon>Actinomycetota</taxon>
        <taxon>Actinomycetes</taxon>
        <taxon>Kitasatosporales</taxon>
        <taxon>Streptomycetaceae</taxon>
        <taxon>Streptomyces</taxon>
    </lineage>
</organism>
<protein>
    <submittedName>
        <fullName evidence="3">Uncharacterized protein</fullName>
    </submittedName>
</protein>
<keyword evidence="2" id="KW-0812">Transmembrane</keyword>
<name>A0ABU7FPQ6_9ACTN</name>
<feature type="region of interest" description="Disordered" evidence="1">
    <location>
        <begin position="52"/>
        <end position="73"/>
    </location>
</feature>
<evidence type="ECO:0000256" key="1">
    <source>
        <dbReference type="SAM" id="MobiDB-lite"/>
    </source>
</evidence>
<evidence type="ECO:0000313" key="3">
    <source>
        <dbReference type="EMBL" id="MED7825084.1"/>
    </source>
</evidence>
<feature type="compositionally biased region" description="Polar residues" evidence="1">
    <location>
        <begin position="55"/>
        <end position="65"/>
    </location>
</feature>
<keyword evidence="4" id="KW-1185">Reference proteome</keyword>
<keyword evidence="2" id="KW-1133">Transmembrane helix</keyword>
<comment type="caution">
    <text evidence="3">The sequence shown here is derived from an EMBL/GenBank/DDBJ whole genome shotgun (WGS) entry which is preliminary data.</text>
</comment>
<proteinExistence type="predicted"/>
<dbReference type="RefSeq" id="WP_329509508.1">
    <property type="nucleotide sequence ID" value="NZ_BAAAYZ010000092.1"/>
</dbReference>
<dbReference type="EMBL" id="JAYWVC010000095">
    <property type="protein sequence ID" value="MED7825084.1"/>
    <property type="molecule type" value="Genomic_DNA"/>
</dbReference>
<gene>
    <name evidence="3" type="ORF">VXC91_24615</name>
</gene>
<sequence>MVTVAVFFGLLVGAVVTLVRVLLRRGNGPTENADGLLIEEVHRQMAASDRRSFSAVAQHNMTPTMGDSYHNKR</sequence>